<dbReference type="Pfam" id="PF09741">
    <property type="entry name" value="DUF2045"/>
    <property type="match status" value="1"/>
</dbReference>
<dbReference type="AlphaFoldDB" id="A0A183AWS1"/>
<dbReference type="InterPro" id="IPR019141">
    <property type="entry name" value="DUF2045"/>
</dbReference>
<sequence length="167" mass="18774">LKHLAEYPLHTLVTCSACVPRILIVFRFSPSPLSCLSLSLSSFYVQIFSGCVIRDSECLCVELTAYDLSGQIRGVCFLGTIQYDSLKKFYDSKVSELYNRRRLSTVGRRTSSPLSHSYSLFTSIISSEATKGFCTYLSRNLFHPHPAPQNGLVCYLDFPFSLSRCTL</sequence>
<accession>A0A183AWS1</accession>
<name>A0A183AWS1_9TREM</name>
<reference evidence="1" key="1">
    <citation type="submission" date="2016-06" db="UniProtKB">
        <authorList>
            <consortium name="WormBaseParasite"/>
        </authorList>
    </citation>
    <scope>IDENTIFICATION</scope>
</reference>
<dbReference type="WBParaSite" id="ECPE_0001144101-mRNA-1">
    <property type="protein sequence ID" value="ECPE_0001144101-mRNA-1"/>
    <property type="gene ID" value="ECPE_0001144101"/>
</dbReference>
<protein>
    <submittedName>
        <fullName evidence="1">LSM14 domain-containing protein</fullName>
    </submittedName>
</protein>
<proteinExistence type="predicted"/>
<organism evidence="1">
    <name type="scientific">Echinostoma caproni</name>
    <dbReference type="NCBI Taxonomy" id="27848"/>
    <lineage>
        <taxon>Eukaryota</taxon>
        <taxon>Metazoa</taxon>
        <taxon>Spiralia</taxon>
        <taxon>Lophotrochozoa</taxon>
        <taxon>Platyhelminthes</taxon>
        <taxon>Trematoda</taxon>
        <taxon>Digenea</taxon>
        <taxon>Plagiorchiida</taxon>
        <taxon>Echinostomata</taxon>
        <taxon>Echinostomatoidea</taxon>
        <taxon>Echinostomatidae</taxon>
        <taxon>Echinostoma</taxon>
    </lineage>
</organism>
<evidence type="ECO:0000313" key="1">
    <source>
        <dbReference type="WBParaSite" id="ECPE_0001144101-mRNA-1"/>
    </source>
</evidence>